<dbReference type="SUPFAM" id="SSF52172">
    <property type="entry name" value="CheY-like"/>
    <property type="match status" value="1"/>
</dbReference>
<keyword evidence="6" id="KW-1185">Reference proteome</keyword>
<evidence type="ECO:0000259" key="4">
    <source>
        <dbReference type="PROSITE" id="PS50110"/>
    </source>
</evidence>
<feature type="domain" description="Response regulatory" evidence="4">
    <location>
        <begin position="1"/>
        <end position="88"/>
    </location>
</feature>
<dbReference type="RefSeq" id="WP_166126823.1">
    <property type="nucleotide sequence ID" value="NZ_JAANOQ010000003.1"/>
</dbReference>
<evidence type="ECO:0000256" key="1">
    <source>
        <dbReference type="ARBA" id="ARBA00022553"/>
    </source>
</evidence>
<dbReference type="Gene3D" id="3.40.50.2300">
    <property type="match status" value="1"/>
</dbReference>
<dbReference type="EMBL" id="JACRUN010000002">
    <property type="protein sequence ID" value="MBC5834502.1"/>
    <property type="molecule type" value="Genomic_DNA"/>
</dbReference>
<dbReference type="PANTHER" id="PTHR45339:SF1">
    <property type="entry name" value="HYBRID SIGNAL TRANSDUCTION HISTIDINE KINASE J"/>
    <property type="match status" value="1"/>
</dbReference>
<accession>A0ABR7IXL7</accession>
<dbReference type="PANTHER" id="PTHR45339">
    <property type="entry name" value="HYBRID SIGNAL TRANSDUCTION HISTIDINE KINASE J"/>
    <property type="match status" value="1"/>
</dbReference>
<keyword evidence="2" id="KW-0902">Two-component regulatory system</keyword>
<evidence type="ECO:0000256" key="2">
    <source>
        <dbReference type="ARBA" id="ARBA00023012"/>
    </source>
</evidence>
<gene>
    <name evidence="5" type="ORF">H8R27_06345</name>
</gene>
<organism evidence="5 6">
    <name type="scientific">Flavobacterium bernardetii</name>
    <dbReference type="NCBI Taxonomy" id="2813823"/>
    <lineage>
        <taxon>Bacteria</taxon>
        <taxon>Pseudomonadati</taxon>
        <taxon>Bacteroidota</taxon>
        <taxon>Flavobacteriia</taxon>
        <taxon>Flavobacteriales</taxon>
        <taxon>Flavobacteriaceae</taxon>
        <taxon>Flavobacterium</taxon>
    </lineage>
</organism>
<evidence type="ECO:0000256" key="3">
    <source>
        <dbReference type="PROSITE-ProRule" id="PRU00169"/>
    </source>
</evidence>
<dbReference type="PROSITE" id="PS50110">
    <property type="entry name" value="RESPONSE_REGULATORY"/>
    <property type="match status" value="1"/>
</dbReference>
<evidence type="ECO:0000313" key="5">
    <source>
        <dbReference type="EMBL" id="MBC5834502.1"/>
    </source>
</evidence>
<dbReference type="InterPro" id="IPR011006">
    <property type="entry name" value="CheY-like_superfamily"/>
</dbReference>
<comment type="caution">
    <text evidence="5">The sequence shown here is derived from an EMBL/GenBank/DDBJ whole genome shotgun (WGS) entry which is preliminary data.</text>
</comment>
<proteinExistence type="predicted"/>
<reference evidence="5 6" key="1">
    <citation type="submission" date="2020-08" db="EMBL/GenBank/DDBJ databases">
        <title>Description of novel Flavobacterium F-408 isolate.</title>
        <authorList>
            <person name="Saticioglu I.B."/>
            <person name="Duman M."/>
            <person name="Altun S."/>
        </authorList>
    </citation>
    <scope>NUCLEOTIDE SEQUENCE [LARGE SCALE GENOMIC DNA]</scope>
    <source>
        <strain evidence="5 6">F-408</strain>
    </source>
</reference>
<dbReference type="CDD" id="cd17546">
    <property type="entry name" value="REC_hyHK_CKI1_RcsC-like"/>
    <property type="match status" value="1"/>
</dbReference>
<name>A0ABR7IXL7_9FLAO</name>
<sequence>MAVDGFHALEILKTNKFDIILMDIDMPKMNGFETTEKIHELGITTPIIALTASDKYELEGDISKYKMNDILVKPFEFTDLQNLIIKHINL</sequence>
<dbReference type="Proteomes" id="UP000605990">
    <property type="component" value="Unassembled WGS sequence"/>
</dbReference>
<dbReference type="InterPro" id="IPR001789">
    <property type="entry name" value="Sig_transdc_resp-reg_receiver"/>
</dbReference>
<evidence type="ECO:0000313" key="6">
    <source>
        <dbReference type="Proteomes" id="UP000605990"/>
    </source>
</evidence>
<dbReference type="Pfam" id="PF00072">
    <property type="entry name" value="Response_reg"/>
    <property type="match status" value="1"/>
</dbReference>
<protein>
    <submittedName>
        <fullName evidence="5">Response regulator</fullName>
    </submittedName>
</protein>
<feature type="modified residue" description="4-aspartylphosphate" evidence="3">
    <location>
        <position position="23"/>
    </location>
</feature>
<keyword evidence="1 3" id="KW-0597">Phosphoprotein</keyword>